<evidence type="ECO:0000313" key="2">
    <source>
        <dbReference type="EMBL" id="KMQ86708.1"/>
    </source>
</evidence>
<evidence type="ECO:0000313" key="3">
    <source>
        <dbReference type="Proteomes" id="UP000036403"/>
    </source>
</evidence>
<dbReference type="SUPFAM" id="SSF53098">
    <property type="entry name" value="Ribonuclease H-like"/>
    <property type="match status" value="1"/>
</dbReference>
<dbReference type="GO" id="GO:0015074">
    <property type="term" value="P:DNA integration"/>
    <property type="evidence" value="ECO:0007669"/>
    <property type="project" value="InterPro"/>
</dbReference>
<dbReference type="InterPro" id="IPR012337">
    <property type="entry name" value="RNaseH-like_sf"/>
</dbReference>
<proteinExistence type="predicted"/>
<dbReference type="PaxDb" id="67767-A0A0J7K8E9"/>
<dbReference type="AlphaFoldDB" id="A0A0J7K8E9"/>
<name>A0A0J7K8E9_LASNI</name>
<dbReference type="PANTHER" id="PTHR37984">
    <property type="entry name" value="PROTEIN CBG26694"/>
    <property type="match status" value="1"/>
</dbReference>
<reference evidence="2 3" key="1">
    <citation type="submission" date="2015-04" db="EMBL/GenBank/DDBJ databases">
        <title>Lasius niger genome sequencing.</title>
        <authorList>
            <person name="Konorov E.A."/>
            <person name="Nikitin M.A."/>
            <person name="Kirill M.V."/>
            <person name="Chang P."/>
        </authorList>
    </citation>
    <scope>NUCLEOTIDE SEQUENCE [LARGE SCALE GENOMIC DNA]</scope>
    <source>
        <tissue evidence="2">Whole</tissue>
    </source>
</reference>
<gene>
    <name evidence="2" type="ORF">RF55_14250</name>
</gene>
<accession>A0A0J7K8E9</accession>
<keyword evidence="3" id="KW-1185">Reference proteome</keyword>
<dbReference type="PANTHER" id="PTHR37984:SF5">
    <property type="entry name" value="PROTEIN NYNRIN-LIKE"/>
    <property type="match status" value="1"/>
</dbReference>
<dbReference type="GO" id="GO:0003676">
    <property type="term" value="F:nucleic acid binding"/>
    <property type="evidence" value="ECO:0007669"/>
    <property type="project" value="InterPro"/>
</dbReference>
<dbReference type="InterPro" id="IPR001584">
    <property type="entry name" value="Integrase_cat-core"/>
</dbReference>
<dbReference type="Proteomes" id="UP000036403">
    <property type="component" value="Unassembled WGS sequence"/>
</dbReference>
<dbReference type="PROSITE" id="PS50994">
    <property type="entry name" value="INTEGRASE"/>
    <property type="match status" value="1"/>
</dbReference>
<protein>
    <recommendedName>
        <fullName evidence="1">Integrase catalytic domain-containing protein</fullName>
    </recommendedName>
</protein>
<dbReference type="InterPro" id="IPR036397">
    <property type="entry name" value="RNaseH_sf"/>
</dbReference>
<comment type="caution">
    <text evidence="2">The sequence shown here is derived from an EMBL/GenBank/DDBJ whole genome shotgun (WGS) entry which is preliminary data.</text>
</comment>
<dbReference type="EMBL" id="LBMM01011669">
    <property type="protein sequence ID" value="KMQ86708.1"/>
    <property type="molecule type" value="Genomic_DNA"/>
</dbReference>
<sequence>MNIKARTDEELGDMTYYLSQYEFEIKYSPGKYNLEAACLSRNPVLEPHENEEEELKIANLINLETIISDQRKNEEVKNKKDKLIQKHNVYYKKLGPATNPFEIISIDTIGGFGGSRPTKKYLHLLVDHFTRYAYILTSKTQKSNDFIKLVKNVSDSNEIGMILTDQYPGINSTEFKKYLNEKNIPMVFTAVNTPFSNGLNERLNQTLVNKIRCKINENKEKKSAWTTIAQDCTKKYNETEHTVTKFAPKYLLEGADIRILPKELKQKTANNLMIDRKTAVENTIKSHNYNKKQFDKHRKEHEFNVGYWVYVENGNRLNRKKLDELKIGPYQILEKISTSIYRIDTSYKKSESNLFHITKLIPAPALNIEKK</sequence>
<evidence type="ECO:0000259" key="1">
    <source>
        <dbReference type="PROSITE" id="PS50994"/>
    </source>
</evidence>
<dbReference type="OrthoDB" id="7699117at2759"/>
<dbReference type="Gene3D" id="3.30.420.10">
    <property type="entry name" value="Ribonuclease H-like superfamily/Ribonuclease H"/>
    <property type="match status" value="1"/>
</dbReference>
<feature type="domain" description="Integrase catalytic" evidence="1">
    <location>
        <begin position="96"/>
        <end position="256"/>
    </location>
</feature>
<organism evidence="2 3">
    <name type="scientific">Lasius niger</name>
    <name type="common">Black garden ant</name>
    <dbReference type="NCBI Taxonomy" id="67767"/>
    <lineage>
        <taxon>Eukaryota</taxon>
        <taxon>Metazoa</taxon>
        <taxon>Ecdysozoa</taxon>
        <taxon>Arthropoda</taxon>
        <taxon>Hexapoda</taxon>
        <taxon>Insecta</taxon>
        <taxon>Pterygota</taxon>
        <taxon>Neoptera</taxon>
        <taxon>Endopterygota</taxon>
        <taxon>Hymenoptera</taxon>
        <taxon>Apocrita</taxon>
        <taxon>Aculeata</taxon>
        <taxon>Formicoidea</taxon>
        <taxon>Formicidae</taxon>
        <taxon>Formicinae</taxon>
        <taxon>Lasius</taxon>
        <taxon>Lasius</taxon>
    </lineage>
</organism>
<dbReference type="InterPro" id="IPR050951">
    <property type="entry name" value="Retrovirus_Pol_polyprotein"/>
</dbReference>